<comment type="caution">
    <text evidence="3">The sequence shown here is derived from an EMBL/GenBank/DDBJ whole genome shotgun (WGS) entry which is preliminary data.</text>
</comment>
<evidence type="ECO:0000313" key="4">
    <source>
        <dbReference type="Proteomes" id="UP001293593"/>
    </source>
</evidence>
<feature type="region of interest" description="Disordered" evidence="1">
    <location>
        <begin position="1"/>
        <end position="26"/>
    </location>
</feature>
<reference evidence="3" key="1">
    <citation type="submission" date="2023-10" db="EMBL/GenBank/DDBJ databases">
        <title>Chromosome-level genome of the transformable northern wattle, Acacia crassicarpa.</title>
        <authorList>
            <person name="Massaro I."/>
            <person name="Sinha N.R."/>
            <person name="Poethig S."/>
            <person name="Leichty A.R."/>
        </authorList>
    </citation>
    <scope>NUCLEOTIDE SEQUENCE</scope>
    <source>
        <strain evidence="3">Acra3RX</strain>
        <tissue evidence="3">Leaf</tissue>
    </source>
</reference>
<evidence type="ECO:0000256" key="1">
    <source>
        <dbReference type="SAM" id="MobiDB-lite"/>
    </source>
</evidence>
<dbReference type="EMBL" id="JAWXYG010000001">
    <property type="protein sequence ID" value="KAK4283796.1"/>
    <property type="molecule type" value="Genomic_DNA"/>
</dbReference>
<evidence type="ECO:0000256" key="2">
    <source>
        <dbReference type="SAM" id="Phobius"/>
    </source>
</evidence>
<organism evidence="3 4">
    <name type="scientific">Acacia crassicarpa</name>
    <name type="common">northern wattle</name>
    <dbReference type="NCBI Taxonomy" id="499986"/>
    <lineage>
        <taxon>Eukaryota</taxon>
        <taxon>Viridiplantae</taxon>
        <taxon>Streptophyta</taxon>
        <taxon>Embryophyta</taxon>
        <taxon>Tracheophyta</taxon>
        <taxon>Spermatophyta</taxon>
        <taxon>Magnoliopsida</taxon>
        <taxon>eudicotyledons</taxon>
        <taxon>Gunneridae</taxon>
        <taxon>Pentapetalae</taxon>
        <taxon>rosids</taxon>
        <taxon>fabids</taxon>
        <taxon>Fabales</taxon>
        <taxon>Fabaceae</taxon>
        <taxon>Caesalpinioideae</taxon>
        <taxon>mimosoid clade</taxon>
        <taxon>Acacieae</taxon>
        <taxon>Acacia</taxon>
    </lineage>
</organism>
<keyword evidence="2" id="KW-1133">Transmembrane helix</keyword>
<sequence length="110" mass="12943">MASSSRTSSGSYSRSSSLLQNSNSEEDLQALTDQKKKKRMISNHAGTYRSYVFFFPSLIYVVIIFSFIFLCQQIRKFLRLQYHCRNRELVLRWMLLTPLLPLKLRCVPRS</sequence>
<keyword evidence="2" id="KW-0472">Membrane</keyword>
<feature type="transmembrane region" description="Helical" evidence="2">
    <location>
        <begin position="51"/>
        <end position="71"/>
    </location>
</feature>
<proteinExistence type="predicted"/>
<name>A0AAE1N6S3_9FABA</name>
<evidence type="ECO:0000313" key="3">
    <source>
        <dbReference type="EMBL" id="KAK4283796.1"/>
    </source>
</evidence>
<dbReference type="AlphaFoldDB" id="A0AAE1N6S3"/>
<accession>A0AAE1N6S3</accession>
<keyword evidence="4" id="KW-1185">Reference proteome</keyword>
<dbReference type="Proteomes" id="UP001293593">
    <property type="component" value="Unassembled WGS sequence"/>
</dbReference>
<gene>
    <name evidence="3" type="ORF">QN277_000711</name>
</gene>
<feature type="compositionally biased region" description="Low complexity" evidence="1">
    <location>
        <begin position="1"/>
        <end position="23"/>
    </location>
</feature>
<keyword evidence="2" id="KW-0812">Transmembrane</keyword>
<protein>
    <submittedName>
        <fullName evidence="3">Uncharacterized protein</fullName>
    </submittedName>
</protein>